<dbReference type="PROSITE" id="PS51257">
    <property type="entry name" value="PROKAR_LIPOPROTEIN"/>
    <property type="match status" value="1"/>
</dbReference>
<proteinExistence type="predicted"/>
<dbReference type="Pfam" id="PF00881">
    <property type="entry name" value="Nitroreductase"/>
    <property type="match status" value="1"/>
</dbReference>
<evidence type="ECO:0000313" key="3">
    <source>
        <dbReference type="EMBL" id="HIY69341.1"/>
    </source>
</evidence>
<dbReference type="Gene3D" id="3.40.109.10">
    <property type="entry name" value="NADH Oxidase"/>
    <property type="match status" value="1"/>
</dbReference>
<dbReference type="GO" id="GO:0016491">
    <property type="term" value="F:oxidoreductase activity"/>
    <property type="evidence" value="ECO:0007669"/>
    <property type="project" value="InterPro"/>
</dbReference>
<dbReference type="InterPro" id="IPR050627">
    <property type="entry name" value="Nitroreductase/BluB"/>
</dbReference>
<feature type="signal peptide" evidence="1">
    <location>
        <begin position="1"/>
        <end position="20"/>
    </location>
</feature>
<dbReference type="Proteomes" id="UP000886844">
    <property type="component" value="Unassembled WGS sequence"/>
</dbReference>
<sequence length="212" mass="22869">MKTRNLTWLCAGLLTLSGCAPQGGSQTKETTPTAENAVIETILARRSIRKYTAQPVEREKLELIVKCGINAPSGMNKQPWEVRVVDDAAYIDGLTALYVKANPKAAEDPNFKNMFRNAPAVIFIASPSDGSGQLDCGLLGENMLLAAQSLGLGTCCLGAPIRFMKDDAAAAPYLEKLAFPENYTLLYAIGVGYPDEAPEAKPRDASKVRFIE</sequence>
<evidence type="ECO:0000256" key="1">
    <source>
        <dbReference type="SAM" id="SignalP"/>
    </source>
</evidence>
<dbReference type="PANTHER" id="PTHR23026">
    <property type="entry name" value="NADPH NITROREDUCTASE"/>
    <property type="match status" value="1"/>
</dbReference>
<evidence type="ECO:0000313" key="4">
    <source>
        <dbReference type="Proteomes" id="UP000886844"/>
    </source>
</evidence>
<gene>
    <name evidence="3" type="ORF">H9828_07985</name>
</gene>
<feature type="domain" description="Nitroreductase" evidence="2">
    <location>
        <begin position="42"/>
        <end position="193"/>
    </location>
</feature>
<dbReference type="PANTHER" id="PTHR23026:SF123">
    <property type="entry name" value="NAD(P)H NITROREDUCTASE RV3131-RELATED"/>
    <property type="match status" value="1"/>
</dbReference>
<feature type="chain" id="PRO_5039116491" evidence="1">
    <location>
        <begin position="21"/>
        <end position="212"/>
    </location>
</feature>
<reference evidence="3" key="2">
    <citation type="submission" date="2021-04" db="EMBL/GenBank/DDBJ databases">
        <authorList>
            <person name="Gilroy R."/>
        </authorList>
    </citation>
    <scope>NUCLEOTIDE SEQUENCE</scope>
    <source>
        <strain evidence="3">5134</strain>
    </source>
</reference>
<evidence type="ECO:0000259" key="2">
    <source>
        <dbReference type="Pfam" id="PF00881"/>
    </source>
</evidence>
<dbReference type="AlphaFoldDB" id="A0A9D1Z4E3"/>
<protein>
    <submittedName>
        <fullName evidence="3">Nitroreductase family protein</fullName>
    </submittedName>
</protein>
<dbReference type="SUPFAM" id="SSF55469">
    <property type="entry name" value="FMN-dependent nitroreductase-like"/>
    <property type="match status" value="1"/>
</dbReference>
<comment type="caution">
    <text evidence="3">The sequence shown here is derived from an EMBL/GenBank/DDBJ whole genome shotgun (WGS) entry which is preliminary data.</text>
</comment>
<keyword evidence="1" id="KW-0732">Signal</keyword>
<organism evidence="3 4">
    <name type="scientific">Candidatus Alistipes intestinigallinarum</name>
    <dbReference type="NCBI Taxonomy" id="2838440"/>
    <lineage>
        <taxon>Bacteria</taxon>
        <taxon>Pseudomonadati</taxon>
        <taxon>Bacteroidota</taxon>
        <taxon>Bacteroidia</taxon>
        <taxon>Bacteroidales</taxon>
        <taxon>Rikenellaceae</taxon>
        <taxon>Alistipes</taxon>
    </lineage>
</organism>
<reference evidence="3" key="1">
    <citation type="journal article" date="2021" name="PeerJ">
        <title>Extensive microbial diversity within the chicken gut microbiome revealed by metagenomics and culture.</title>
        <authorList>
            <person name="Gilroy R."/>
            <person name="Ravi A."/>
            <person name="Getino M."/>
            <person name="Pursley I."/>
            <person name="Horton D.L."/>
            <person name="Alikhan N.F."/>
            <person name="Baker D."/>
            <person name="Gharbi K."/>
            <person name="Hall N."/>
            <person name="Watson M."/>
            <person name="Adriaenssens E.M."/>
            <person name="Foster-Nyarko E."/>
            <person name="Jarju S."/>
            <person name="Secka A."/>
            <person name="Antonio M."/>
            <person name="Oren A."/>
            <person name="Chaudhuri R.R."/>
            <person name="La Ragione R."/>
            <person name="Hildebrand F."/>
            <person name="Pallen M.J."/>
        </authorList>
    </citation>
    <scope>NUCLEOTIDE SEQUENCE</scope>
    <source>
        <strain evidence="3">5134</strain>
    </source>
</reference>
<dbReference type="EMBL" id="DXDA01000063">
    <property type="protein sequence ID" value="HIY69341.1"/>
    <property type="molecule type" value="Genomic_DNA"/>
</dbReference>
<name>A0A9D1Z4E3_9BACT</name>
<accession>A0A9D1Z4E3</accession>
<dbReference type="InterPro" id="IPR000415">
    <property type="entry name" value="Nitroreductase-like"/>
</dbReference>
<dbReference type="InterPro" id="IPR029479">
    <property type="entry name" value="Nitroreductase"/>
</dbReference>